<dbReference type="GO" id="GO:0016020">
    <property type="term" value="C:membrane"/>
    <property type="evidence" value="ECO:0007669"/>
    <property type="project" value="UniProtKB-SubCell"/>
</dbReference>
<evidence type="ECO:0000256" key="4">
    <source>
        <dbReference type="ARBA" id="ARBA00023136"/>
    </source>
</evidence>
<dbReference type="Proteomes" id="UP000503482">
    <property type="component" value="Chromosome"/>
</dbReference>
<feature type="transmembrane region" description="Helical" evidence="5">
    <location>
        <begin position="60"/>
        <end position="79"/>
    </location>
</feature>
<dbReference type="InterPro" id="IPR051533">
    <property type="entry name" value="WaaL-like"/>
</dbReference>
<evidence type="ECO:0000256" key="1">
    <source>
        <dbReference type="ARBA" id="ARBA00004141"/>
    </source>
</evidence>
<keyword evidence="4 5" id="KW-0472">Membrane</keyword>
<feature type="transmembrane region" description="Helical" evidence="5">
    <location>
        <begin position="151"/>
        <end position="170"/>
    </location>
</feature>
<feature type="transmembrane region" description="Helical" evidence="5">
    <location>
        <begin position="360"/>
        <end position="380"/>
    </location>
</feature>
<keyword evidence="7" id="KW-0436">Ligase</keyword>
<proteinExistence type="predicted"/>
<comment type="subcellular location">
    <subcellularLocation>
        <location evidence="1">Membrane</location>
        <topology evidence="1">Multi-pass membrane protein</topology>
    </subcellularLocation>
</comment>
<evidence type="ECO:0000313" key="8">
    <source>
        <dbReference type="Proteomes" id="UP000503482"/>
    </source>
</evidence>
<dbReference type="EMBL" id="CP053840">
    <property type="protein sequence ID" value="QKF67957.1"/>
    <property type="molecule type" value="Genomic_DNA"/>
</dbReference>
<sequence length="416" mass="49111">MSNLLKKIKNTPRIDLINYLILIYAFTLSFPSEIKRVVAIVMIILWLTDRTKYEFILPKTNIFLFFWIFIGYCLLSYFWSDVSFNEALKYLKRYWYYLPIFIIFKYLKKEYFEYTISFFLLGMLISEILSYGNYFSIWQIGMGKPHDPTVFMQHTLYSIFLSVTTIFLMSKVIHEKDKKRKFMYLLFFTTVTINLLLNSGRTGYFTLFITMIVVIITIYRMNLKIIFGTIIIISFVLFSAYNLSPNFKNRTYAIKSDITKVIDNSNYSTSVGARIGLWIIAKEILEDNSLFGVGIANNINKKNEYITSNNLENFSYIKTLVHFHNNFLEIITQFGIIGLTLFAYLFYLIAKIKIEDKTIYILKISTLCIFFLGSLTDVLFYLNDTMFLFSFVIGILLAKYKLEYQDKELLLISDKY</sequence>
<protein>
    <submittedName>
        <fullName evidence="7">O-antigen ligase family protein</fullName>
    </submittedName>
</protein>
<feature type="transmembrane region" description="Helical" evidence="5">
    <location>
        <begin position="182"/>
        <end position="197"/>
    </location>
</feature>
<organism evidence="7 8">
    <name type="scientific">Arcobacter venerupis</name>
    <dbReference type="NCBI Taxonomy" id="1054033"/>
    <lineage>
        <taxon>Bacteria</taxon>
        <taxon>Pseudomonadati</taxon>
        <taxon>Campylobacterota</taxon>
        <taxon>Epsilonproteobacteria</taxon>
        <taxon>Campylobacterales</taxon>
        <taxon>Arcobacteraceae</taxon>
        <taxon>Arcobacter</taxon>
    </lineage>
</organism>
<evidence type="ECO:0000313" key="7">
    <source>
        <dbReference type="EMBL" id="QKF67957.1"/>
    </source>
</evidence>
<keyword evidence="8" id="KW-1185">Reference proteome</keyword>
<accession>A0AAE7E5E0</accession>
<name>A0AAE7E5E0_9BACT</name>
<feature type="domain" description="O-antigen ligase-related" evidence="6">
    <location>
        <begin position="188"/>
        <end position="343"/>
    </location>
</feature>
<dbReference type="KEGG" id="avp:AVENP_2443"/>
<evidence type="ECO:0000256" key="5">
    <source>
        <dbReference type="SAM" id="Phobius"/>
    </source>
</evidence>
<dbReference type="RefSeq" id="WP_128360239.1">
    <property type="nucleotide sequence ID" value="NZ_CP053840.1"/>
</dbReference>
<dbReference type="PANTHER" id="PTHR37422">
    <property type="entry name" value="TEICHURONIC ACID BIOSYNTHESIS PROTEIN TUAE"/>
    <property type="match status" value="1"/>
</dbReference>
<evidence type="ECO:0000259" key="6">
    <source>
        <dbReference type="Pfam" id="PF04932"/>
    </source>
</evidence>
<feature type="transmembrane region" description="Helical" evidence="5">
    <location>
        <begin position="226"/>
        <end position="243"/>
    </location>
</feature>
<evidence type="ECO:0000256" key="2">
    <source>
        <dbReference type="ARBA" id="ARBA00022692"/>
    </source>
</evidence>
<dbReference type="PANTHER" id="PTHR37422:SF13">
    <property type="entry name" value="LIPOPOLYSACCHARIDE BIOSYNTHESIS PROTEIN PA4999-RELATED"/>
    <property type="match status" value="1"/>
</dbReference>
<feature type="transmembrane region" description="Helical" evidence="5">
    <location>
        <begin position="114"/>
        <end position="131"/>
    </location>
</feature>
<feature type="transmembrane region" description="Helical" evidence="5">
    <location>
        <begin position="20"/>
        <end position="48"/>
    </location>
</feature>
<dbReference type="GO" id="GO:0016874">
    <property type="term" value="F:ligase activity"/>
    <property type="evidence" value="ECO:0007669"/>
    <property type="project" value="UniProtKB-KW"/>
</dbReference>
<dbReference type="Pfam" id="PF04932">
    <property type="entry name" value="Wzy_C"/>
    <property type="match status" value="1"/>
</dbReference>
<gene>
    <name evidence="7" type="ORF">AVENP_2443</name>
</gene>
<keyword evidence="2 5" id="KW-0812">Transmembrane</keyword>
<dbReference type="InterPro" id="IPR007016">
    <property type="entry name" value="O-antigen_ligase-rel_domated"/>
</dbReference>
<feature type="transmembrane region" description="Helical" evidence="5">
    <location>
        <begin position="330"/>
        <end position="348"/>
    </location>
</feature>
<feature type="transmembrane region" description="Helical" evidence="5">
    <location>
        <begin position="203"/>
        <end position="219"/>
    </location>
</feature>
<dbReference type="AlphaFoldDB" id="A0AAE7E5E0"/>
<evidence type="ECO:0000256" key="3">
    <source>
        <dbReference type="ARBA" id="ARBA00022989"/>
    </source>
</evidence>
<keyword evidence="3 5" id="KW-1133">Transmembrane helix</keyword>
<reference evidence="7 8" key="1">
    <citation type="submission" date="2020-05" db="EMBL/GenBank/DDBJ databases">
        <title>Complete genome sequencing of Campylobacter and Arcobacter type strains.</title>
        <authorList>
            <person name="Miller W.G."/>
            <person name="Yee E."/>
        </authorList>
    </citation>
    <scope>NUCLEOTIDE SEQUENCE [LARGE SCALE GENOMIC DNA]</scope>
    <source>
        <strain evidence="7 8">LMG 26156</strain>
    </source>
</reference>